<comment type="caution">
    <text evidence="1">The sequence shown here is derived from an EMBL/GenBank/DDBJ whole genome shotgun (WGS) entry which is preliminary data.</text>
</comment>
<reference evidence="1" key="1">
    <citation type="submission" date="2019-10" db="EMBL/GenBank/DDBJ databases">
        <authorList>
            <person name="Soares A.E.R."/>
            <person name="Aleixo A."/>
            <person name="Schneider P."/>
            <person name="Miyaki C.Y."/>
            <person name="Schneider M.P."/>
            <person name="Mello C."/>
            <person name="Vasconcelos A.T.R."/>
        </authorList>
    </citation>
    <scope>NUCLEOTIDE SEQUENCE</scope>
    <source>
        <tissue evidence="1">Muscle</tissue>
    </source>
</reference>
<accession>A0ABQ9DUL2</accession>
<gene>
    <name evidence="1" type="ORF">WISP_15146</name>
</gene>
<dbReference type="EMBL" id="WHWB01032206">
    <property type="protein sequence ID" value="KAJ7426510.1"/>
    <property type="molecule type" value="Genomic_DNA"/>
</dbReference>
<keyword evidence="2" id="KW-1185">Reference proteome</keyword>
<protein>
    <submittedName>
        <fullName evidence="1">Uncharacterized protein</fullName>
    </submittedName>
</protein>
<evidence type="ECO:0000313" key="1">
    <source>
        <dbReference type="EMBL" id="KAJ7426510.1"/>
    </source>
</evidence>
<organism evidence="1 2">
    <name type="scientific">Willisornis vidua</name>
    <name type="common">Xingu scale-backed antbird</name>
    <dbReference type="NCBI Taxonomy" id="1566151"/>
    <lineage>
        <taxon>Eukaryota</taxon>
        <taxon>Metazoa</taxon>
        <taxon>Chordata</taxon>
        <taxon>Craniata</taxon>
        <taxon>Vertebrata</taxon>
        <taxon>Euteleostomi</taxon>
        <taxon>Archelosauria</taxon>
        <taxon>Archosauria</taxon>
        <taxon>Dinosauria</taxon>
        <taxon>Saurischia</taxon>
        <taxon>Theropoda</taxon>
        <taxon>Coelurosauria</taxon>
        <taxon>Aves</taxon>
        <taxon>Neognathae</taxon>
        <taxon>Neoaves</taxon>
        <taxon>Telluraves</taxon>
        <taxon>Australaves</taxon>
        <taxon>Passeriformes</taxon>
        <taxon>Thamnophilidae</taxon>
        <taxon>Willisornis</taxon>
    </lineage>
</organism>
<name>A0ABQ9DUL2_9PASS</name>
<dbReference type="Proteomes" id="UP001145742">
    <property type="component" value="Unassembled WGS sequence"/>
</dbReference>
<proteinExistence type="predicted"/>
<evidence type="ECO:0000313" key="2">
    <source>
        <dbReference type="Proteomes" id="UP001145742"/>
    </source>
</evidence>
<sequence>MYPFKPAICLTPVILTGAQDVPKLLLGFVNSTWNNGVVRLLANWLNNSNPYRSSCCMSSTKNHPSQ</sequence>